<dbReference type="GO" id="GO:0098588">
    <property type="term" value="C:bounding membrane of organelle"/>
    <property type="evidence" value="ECO:0007669"/>
    <property type="project" value="UniProtKB-ARBA"/>
</dbReference>
<dbReference type="Pfam" id="PF25294">
    <property type="entry name" value="RENR_N"/>
    <property type="match status" value="1"/>
</dbReference>
<dbReference type="GO" id="GO:0005789">
    <property type="term" value="C:endoplasmic reticulum membrane"/>
    <property type="evidence" value="ECO:0007669"/>
    <property type="project" value="UniProtKB-SubCell"/>
</dbReference>
<dbReference type="InterPro" id="IPR056780">
    <property type="entry name" value="Renin_r_C"/>
</dbReference>
<dbReference type="Pfam" id="PF07850">
    <property type="entry name" value="Renin_r"/>
    <property type="match status" value="1"/>
</dbReference>
<evidence type="ECO:0000259" key="15">
    <source>
        <dbReference type="Pfam" id="PF25294"/>
    </source>
</evidence>
<dbReference type="KEGG" id="tpal:117654069"/>
<keyword evidence="4" id="KW-1003">Cell membrane</keyword>
<evidence type="ECO:0000256" key="3">
    <source>
        <dbReference type="ARBA" id="ARBA00004373"/>
    </source>
</evidence>
<proteinExistence type="predicted"/>
<accession>A0A6P9AFH5</accession>
<keyword evidence="5" id="KW-0165">Cleavage on pair of basic residues</keyword>
<dbReference type="CTD" id="10159"/>
<feature type="transmembrane region" description="Helical" evidence="12">
    <location>
        <begin position="288"/>
        <end position="308"/>
    </location>
</feature>
<dbReference type="PANTHER" id="PTHR13351:SF1">
    <property type="entry name" value="RENIN RECEPTOR"/>
    <property type="match status" value="1"/>
</dbReference>
<dbReference type="OrthoDB" id="7866065at2759"/>
<dbReference type="InterPro" id="IPR057318">
    <property type="entry name" value="RENR_N"/>
</dbReference>
<dbReference type="InParanoid" id="A0A6P9AFH5"/>
<comment type="subcellular location">
    <subcellularLocation>
        <location evidence="2">Cell membrane</location>
        <topology evidence="2">Single-pass type I membrane protein</topology>
    </subcellularLocation>
    <subcellularLocation>
        <location evidence="1">Endoplasmic reticulum membrane</location>
        <topology evidence="1">Single-pass type I membrane protein</topology>
    </subcellularLocation>
    <subcellularLocation>
        <location evidence="3">Vesicle</location>
    </subcellularLocation>
</comment>
<feature type="signal peptide" evidence="13">
    <location>
        <begin position="1"/>
        <end position="17"/>
    </location>
</feature>
<evidence type="ECO:0000256" key="11">
    <source>
        <dbReference type="ARBA" id="ARBA00023170"/>
    </source>
</evidence>
<dbReference type="GO" id="GO:0030177">
    <property type="term" value="P:positive regulation of Wnt signaling pathway"/>
    <property type="evidence" value="ECO:0007669"/>
    <property type="project" value="TreeGrafter"/>
</dbReference>
<evidence type="ECO:0000256" key="2">
    <source>
        <dbReference type="ARBA" id="ARBA00004251"/>
    </source>
</evidence>
<evidence type="ECO:0000256" key="13">
    <source>
        <dbReference type="SAM" id="SignalP"/>
    </source>
</evidence>
<evidence type="ECO:0000256" key="6">
    <source>
        <dbReference type="ARBA" id="ARBA00022692"/>
    </source>
</evidence>
<evidence type="ECO:0000256" key="10">
    <source>
        <dbReference type="ARBA" id="ARBA00023136"/>
    </source>
</evidence>
<gene>
    <name evidence="17" type="primary">LOC117654069</name>
</gene>
<keyword evidence="9 12" id="KW-1133">Transmembrane helix</keyword>
<evidence type="ECO:0000256" key="1">
    <source>
        <dbReference type="ARBA" id="ARBA00004115"/>
    </source>
</evidence>
<feature type="domain" description="Renin receptor N-terminal" evidence="15">
    <location>
        <begin position="18"/>
        <end position="254"/>
    </location>
</feature>
<dbReference type="Proteomes" id="UP000515158">
    <property type="component" value="Unplaced"/>
</dbReference>
<keyword evidence="10 12" id="KW-0472">Membrane</keyword>
<organism evidence="17">
    <name type="scientific">Thrips palmi</name>
    <name type="common">Melon thrips</name>
    <dbReference type="NCBI Taxonomy" id="161013"/>
    <lineage>
        <taxon>Eukaryota</taxon>
        <taxon>Metazoa</taxon>
        <taxon>Ecdysozoa</taxon>
        <taxon>Arthropoda</taxon>
        <taxon>Hexapoda</taxon>
        <taxon>Insecta</taxon>
        <taxon>Pterygota</taxon>
        <taxon>Neoptera</taxon>
        <taxon>Paraneoptera</taxon>
        <taxon>Thysanoptera</taxon>
        <taxon>Terebrantia</taxon>
        <taxon>Thripoidea</taxon>
        <taxon>Thripidae</taxon>
        <taxon>Thrips</taxon>
    </lineage>
</organism>
<evidence type="ECO:0000256" key="9">
    <source>
        <dbReference type="ARBA" id="ARBA00022989"/>
    </source>
</evidence>
<protein>
    <submittedName>
        <fullName evidence="17">ATPase H(+)-transporting accessory protein 2</fullName>
    </submittedName>
</protein>
<keyword evidence="8" id="KW-0256">Endoplasmic reticulum</keyword>
<keyword evidence="7 13" id="KW-0732">Signal</keyword>
<dbReference type="GO" id="GO:0038023">
    <property type="term" value="F:signaling receptor activity"/>
    <property type="evidence" value="ECO:0007669"/>
    <property type="project" value="InterPro"/>
</dbReference>
<evidence type="ECO:0000256" key="4">
    <source>
        <dbReference type="ARBA" id="ARBA00022475"/>
    </source>
</evidence>
<dbReference type="GO" id="GO:0009897">
    <property type="term" value="C:external side of plasma membrane"/>
    <property type="evidence" value="ECO:0007669"/>
    <property type="project" value="TreeGrafter"/>
</dbReference>
<dbReference type="PANTHER" id="PTHR13351">
    <property type="entry name" value="RENIN RECEPTOR"/>
    <property type="match status" value="1"/>
</dbReference>
<evidence type="ECO:0000256" key="7">
    <source>
        <dbReference type="ARBA" id="ARBA00022729"/>
    </source>
</evidence>
<evidence type="ECO:0000259" key="14">
    <source>
        <dbReference type="Pfam" id="PF07850"/>
    </source>
</evidence>
<reference evidence="17" key="1">
    <citation type="submission" date="2025-08" db="UniProtKB">
        <authorList>
            <consortium name="RefSeq"/>
        </authorList>
    </citation>
    <scope>IDENTIFICATION</scope>
    <source>
        <tissue evidence="17">Total insect</tissue>
    </source>
</reference>
<dbReference type="RefSeq" id="XP_034256114.1">
    <property type="nucleotide sequence ID" value="XM_034400223.1"/>
</dbReference>
<dbReference type="FunCoup" id="A0A6P9AFH5">
    <property type="interactions" value="628"/>
</dbReference>
<dbReference type="GeneID" id="117654069"/>
<evidence type="ECO:0000313" key="17">
    <source>
        <dbReference type="RefSeq" id="XP_034256114.1"/>
    </source>
</evidence>
<dbReference type="InterPro" id="IPR012493">
    <property type="entry name" value="Renin_rcpt"/>
</dbReference>
<keyword evidence="16" id="KW-1185">Reference proteome</keyword>
<evidence type="ECO:0000313" key="16">
    <source>
        <dbReference type="Proteomes" id="UP000515158"/>
    </source>
</evidence>
<evidence type="ECO:0000256" key="5">
    <source>
        <dbReference type="ARBA" id="ARBA00022685"/>
    </source>
</evidence>
<dbReference type="GO" id="GO:0031982">
    <property type="term" value="C:vesicle"/>
    <property type="evidence" value="ECO:0007669"/>
    <property type="project" value="UniProtKB-SubCell"/>
</dbReference>
<sequence length="330" mass="36764">MLFKTLVAALCIAAVAAEGELQVLHSTDSLHFHGHERLSQDTLKEVLSASLGFTIEKSSEWKGLRILDPFKYSEAVAVLVVDGVKSLDSKLPHTHRYPLTTTEHEEDTWQSLRSRIDARFPHKVHNNTVYRVDLQDVVLGEKSPLLDGVRIAQDSQQYEFLDAEIEEDAQLMKEVQVLRALAHKIETLGNAHDGLPDLYWIVLRGLHAVSDRHGADSPTTLEAKQLVSDAANVLSQAFTSVYDGRVVFATVATDSSHTRRARSLLQDSTATVDAPDAYSEDFPVIFNIILWFSIVLVFALIAISVAIADMDPGRDSIIYRMTSTRMKKDN</sequence>
<feature type="domain" description="Renin receptor-like C-terminal transmembrane spanning segment" evidence="14">
    <location>
        <begin position="270"/>
        <end position="329"/>
    </location>
</feature>
<keyword evidence="6 12" id="KW-0812">Transmembrane</keyword>
<evidence type="ECO:0000256" key="12">
    <source>
        <dbReference type="SAM" id="Phobius"/>
    </source>
</evidence>
<keyword evidence="11" id="KW-0675">Receptor</keyword>
<evidence type="ECO:0000256" key="8">
    <source>
        <dbReference type="ARBA" id="ARBA00022824"/>
    </source>
</evidence>
<feature type="chain" id="PRO_5027552634" evidence="13">
    <location>
        <begin position="18"/>
        <end position="330"/>
    </location>
</feature>
<dbReference type="AlphaFoldDB" id="A0A6P9AFH5"/>
<name>A0A6P9AFH5_THRPL</name>